<keyword evidence="3" id="KW-1185">Reference proteome</keyword>
<feature type="compositionally biased region" description="Basic residues" evidence="1">
    <location>
        <begin position="87"/>
        <end position="98"/>
    </location>
</feature>
<evidence type="ECO:0000313" key="3">
    <source>
        <dbReference type="Proteomes" id="UP000298663"/>
    </source>
</evidence>
<reference evidence="2 3" key="2">
    <citation type="journal article" date="2019" name="G3 (Bethesda)">
        <title>Hybrid Assembly of the Genome of the Entomopathogenic Nematode Steinernema carpocapsae Identifies the X-Chromosome.</title>
        <authorList>
            <person name="Serra L."/>
            <person name="Macchietto M."/>
            <person name="Macias-Munoz A."/>
            <person name="McGill C.J."/>
            <person name="Rodriguez I.M."/>
            <person name="Rodriguez B."/>
            <person name="Murad R."/>
            <person name="Mortazavi A."/>
        </authorList>
    </citation>
    <scope>NUCLEOTIDE SEQUENCE [LARGE SCALE GENOMIC DNA]</scope>
    <source>
        <strain evidence="2 3">ALL</strain>
    </source>
</reference>
<dbReference type="AlphaFoldDB" id="A0A4U5M3X2"/>
<name>A0A4U5M3X2_STECR</name>
<evidence type="ECO:0000313" key="2">
    <source>
        <dbReference type="EMBL" id="TKR63484.1"/>
    </source>
</evidence>
<evidence type="ECO:0000256" key="1">
    <source>
        <dbReference type="SAM" id="MobiDB-lite"/>
    </source>
</evidence>
<dbReference type="EMBL" id="AZBU02000010">
    <property type="protein sequence ID" value="TKR63484.1"/>
    <property type="molecule type" value="Genomic_DNA"/>
</dbReference>
<feature type="region of interest" description="Disordered" evidence="1">
    <location>
        <begin position="145"/>
        <end position="232"/>
    </location>
</feature>
<feature type="compositionally biased region" description="Basic and acidic residues" evidence="1">
    <location>
        <begin position="1"/>
        <end position="33"/>
    </location>
</feature>
<protein>
    <submittedName>
        <fullName evidence="2">Uncharacterized protein</fullName>
    </submittedName>
</protein>
<dbReference type="Proteomes" id="UP000298663">
    <property type="component" value="Unassembled WGS sequence"/>
</dbReference>
<proteinExistence type="predicted"/>
<feature type="compositionally biased region" description="Basic and acidic residues" evidence="1">
    <location>
        <begin position="165"/>
        <end position="189"/>
    </location>
</feature>
<reference evidence="2 3" key="1">
    <citation type="journal article" date="2015" name="Genome Biol.">
        <title>Comparative genomics of Steinernema reveals deeply conserved gene regulatory networks.</title>
        <authorList>
            <person name="Dillman A.R."/>
            <person name="Macchietto M."/>
            <person name="Porter C.F."/>
            <person name="Rogers A."/>
            <person name="Williams B."/>
            <person name="Antoshechkin I."/>
            <person name="Lee M.M."/>
            <person name="Goodwin Z."/>
            <person name="Lu X."/>
            <person name="Lewis E.E."/>
            <person name="Goodrich-Blair H."/>
            <person name="Stock S.P."/>
            <person name="Adams B.J."/>
            <person name="Sternberg P.W."/>
            <person name="Mortazavi A."/>
        </authorList>
    </citation>
    <scope>NUCLEOTIDE SEQUENCE [LARGE SCALE GENOMIC DNA]</scope>
    <source>
        <strain evidence="2 3">ALL</strain>
    </source>
</reference>
<feature type="compositionally biased region" description="Basic and acidic residues" evidence="1">
    <location>
        <begin position="145"/>
        <end position="157"/>
    </location>
</feature>
<feature type="compositionally biased region" description="Basic and acidic residues" evidence="1">
    <location>
        <begin position="55"/>
        <end position="86"/>
    </location>
</feature>
<feature type="compositionally biased region" description="Basic and acidic residues" evidence="1">
    <location>
        <begin position="200"/>
        <end position="226"/>
    </location>
</feature>
<feature type="region of interest" description="Disordered" evidence="1">
    <location>
        <begin position="1"/>
        <end position="131"/>
    </location>
</feature>
<organism evidence="2 3">
    <name type="scientific">Steinernema carpocapsae</name>
    <name type="common">Entomopathogenic nematode</name>
    <dbReference type="NCBI Taxonomy" id="34508"/>
    <lineage>
        <taxon>Eukaryota</taxon>
        <taxon>Metazoa</taxon>
        <taxon>Ecdysozoa</taxon>
        <taxon>Nematoda</taxon>
        <taxon>Chromadorea</taxon>
        <taxon>Rhabditida</taxon>
        <taxon>Tylenchina</taxon>
        <taxon>Panagrolaimomorpha</taxon>
        <taxon>Strongyloidoidea</taxon>
        <taxon>Steinernematidae</taxon>
        <taxon>Steinernema</taxon>
    </lineage>
</organism>
<gene>
    <name evidence="2" type="ORF">L596_027309</name>
</gene>
<comment type="caution">
    <text evidence="2">The sequence shown here is derived from an EMBL/GenBank/DDBJ whole genome shotgun (WGS) entry which is preliminary data.</text>
</comment>
<accession>A0A4U5M3X2</accession>
<feature type="compositionally biased region" description="Basic and acidic residues" evidence="1">
    <location>
        <begin position="100"/>
        <end position="125"/>
    </location>
</feature>
<sequence length="251" mass="30369">MAYRDRNDRYGGRGRYHEDRHRKIEFRGRDFRGRNRSPVTINELDRQAMRQVAESGRKPHRESSGFRPERSFHPRERHFGHFDNPRHKPYGRGGRSHFKGGQDERTNSRFRDSERDREEDHEGPKRTVNIFDPSVVPKRGMYFEHDCRDSRGSKDFGRSGNPNFERPRNDHREGRGMYDPRRDQWEFNRKASQQRSVPEGWRDRERNERDAPRFREPRSDERRGEIFSRVSRADVAGKWTHDMFEAEEEKR</sequence>